<dbReference type="RefSeq" id="WP_072976329.1">
    <property type="nucleotide sequence ID" value="NZ_FQTY01000011.1"/>
</dbReference>
<gene>
    <name evidence="2" type="ORF">SAMN02745784_02264</name>
</gene>
<evidence type="ECO:0000313" key="3">
    <source>
        <dbReference type="Proteomes" id="UP000184114"/>
    </source>
</evidence>
<evidence type="ECO:0008006" key="4">
    <source>
        <dbReference type="Google" id="ProtNLM"/>
    </source>
</evidence>
<proteinExistence type="predicted"/>
<keyword evidence="3" id="KW-1185">Reference proteome</keyword>
<organism evidence="2 3">
    <name type="scientific">Tissierella praeacuta DSM 18095</name>
    <dbReference type="NCBI Taxonomy" id="1123404"/>
    <lineage>
        <taxon>Bacteria</taxon>
        <taxon>Bacillati</taxon>
        <taxon>Bacillota</taxon>
        <taxon>Tissierellia</taxon>
        <taxon>Tissierellales</taxon>
        <taxon>Tissierellaceae</taxon>
        <taxon>Tissierella</taxon>
    </lineage>
</organism>
<dbReference type="STRING" id="1123404.SAMN02745784_02264"/>
<name>A0A1M4XHZ4_9FIRM</name>
<keyword evidence="1" id="KW-0732">Signal</keyword>
<evidence type="ECO:0000256" key="1">
    <source>
        <dbReference type="SAM" id="SignalP"/>
    </source>
</evidence>
<protein>
    <recommendedName>
        <fullName evidence="4">TATA-box binding</fullName>
    </recommendedName>
</protein>
<reference evidence="3" key="1">
    <citation type="submission" date="2016-11" db="EMBL/GenBank/DDBJ databases">
        <authorList>
            <person name="Varghese N."/>
            <person name="Submissions S."/>
        </authorList>
    </citation>
    <scope>NUCLEOTIDE SEQUENCE [LARGE SCALE GENOMIC DNA]</scope>
    <source>
        <strain evidence="3">DSM 18095</strain>
    </source>
</reference>
<feature type="signal peptide" evidence="1">
    <location>
        <begin position="1"/>
        <end position="24"/>
    </location>
</feature>
<accession>A0A1M4XHZ4</accession>
<dbReference type="GeneID" id="90995375"/>
<dbReference type="EMBL" id="FQTY01000011">
    <property type="protein sequence ID" value="SHE93021.1"/>
    <property type="molecule type" value="Genomic_DNA"/>
</dbReference>
<evidence type="ECO:0000313" key="2">
    <source>
        <dbReference type="EMBL" id="SHE93021.1"/>
    </source>
</evidence>
<feature type="chain" id="PRO_5012296296" description="TATA-box binding" evidence="1">
    <location>
        <begin position="25"/>
        <end position="236"/>
    </location>
</feature>
<dbReference type="Proteomes" id="UP000184114">
    <property type="component" value="Unassembled WGS sequence"/>
</dbReference>
<dbReference type="AlphaFoldDB" id="A0A1M4XHZ4"/>
<sequence>MKRMLILCITLCLLLTGITGTALADSGIEVKLENLEKQKENNLISIKEQLTQQDMMAHYYIYEEIIEEEYNALKRKVENQYGHKSLYRADDKVRLRNGGQISYKMGENITNDPRGHAFLVSDYYTKTQTKDIIRKYDRNNRITWKDLSRFVIETVISEKSKIPYIGPLLIGIEGTKLVRDYITVKQIEAVENSRTGCMIIASSSTTVGRSTTIRVWEDTPYAYIPTTATRVKIKHF</sequence>